<keyword evidence="4" id="KW-0284">Flavonoid biosynthesis</keyword>
<dbReference type="EMBL" id="CACVBM020001085">
    <property type="protein sequence ID" value="CAA7029790.1"/>
    <property type="molecule type" value="Genomic_DNA"/>
</dbReference>
<name>A0A6D2IRN4_9BRAS</name>
<dbReference type="InterPro" id="IPR050425">
    <property type="entry name" value="NAD(P)_dehydrat-like"/>
</dbReference>
<evidence type="ECO:0000313" key="8">
    <source>
        <dbReference type="Proteomes" id="UP000467841"/>
    </source>
</evidence>
<feature type="domain" description="NAD-dependent epimerase/dehydratase" evidence="6">
    <location>
        <begin position="16"/>
        <end position="262"/>
    </location>
</feature>
<accession>A0A6D2IRN4</accession>
<dbReference type="SUPFAM" id="SSF51735">
    <property type="entry name" value="NAD(P)-binding Rossmann-fold domains"/>
    <property type="match status" value="1"/>
</dbReference>
<dbReference type="InterPro" id="IPR036291">
    <property type="entry name" value="NAD(P)-bd_dom_sf"/>
</dbReference>
<gene>
    <name evidence="7" type="ORF">MERR_LOCUS17025</name>
</gene>
<organism evidence="7 8">
    <name type="scientific">Microthlaspi erraticum</name>
    <dbReference type="NCBI Taxonomy" id="1685480"/>
    <lineage>
        <taxon>Eukaryota</taxon>
        <taxon>Viridiplantae</taxon>
        <taxon>Streptophyta</taxon>
        <taxon>Embryophyta</taxon>
        <taxon>Tracheophyta</taxon>
        <taxon>Spermatophyta</taxon>
        <taxon>Magnoliopsida</taxon>
        <taxon>eudicotyledons</taxon>
        <taxon>Gunneridae</taxon>
        <taxon>Pentapetalae</taxon>
        <taxon>rosids</taxon>
        <taxon>malvids</taxon>
        <taxon>Brassicales</taxon>
        <taxon>Brassicaceae</taxon>
        <taxon>Coluteocarpeae</taxon>
        <taxon>Microthlaspi</taxon>
    </lineage>
</organism>
<evidence type="ECO:0000256" key="2">
    <source>
        <dbReference type="ARBA" id="ARBA00022857"/>
    </source>
</evidence>
<evidence type="ECO:0000313" key="7">
    <source>
        <dbReference type="EMBL" id="CAA7029790.1"/>
    </source>
</evidence>
<dbReference type="Gene3D" id="3.40.50.720">
    <property type="entry name" value="NAD(P)-binding Rossmann-like Domain"/>
    <property type="match status" value="1"/>
</dbReference>
<keyword evidence="2" id="KW-0521">NADP</keyword>
<dbReference type="CDD" id="cd08958">
    <property type="entry name" value="FR_SDR_e"/>
    <property type="match status" value="1"/>
</dbReference>
<dbReference type="AlphaFoldDB" id="A0A6D2IRN4"/>
<dbReference type="InterPro" id="IPR001509">
    <property type="entry name" value="Epimerase_deHydtase"/>
</dbReference>
<protein>
    <recommendedName>
        <fullName evidence="6">NAD-dependent epimerase/dehydratase domain-containing protein</fullName>
    </recommendedName>
</protein>
<evidence type="ECO:0000256" key="1">
    <source>
        <dbReference type="ARBA" id="ARBA00004966"/>
    </source>
</evidence>
<dbReference type="GO" id="GO:0009813">
    <property type="term" value="P:flavonoid biosynthetic process"/>
    <property type="evidence" value="ECO:0007669"/>
    <property type="project" value="UniProtKB-KW"/>
</dbReference>
<evidence type="ECO:0000256" key="5">
    <source>
        <dbReference type="ARBA" id="ARBA00023445"/>
    </source>
</evidence>
<dbReference type="GO" id="GO:0016616">
    <property type="term" value="F:oxidoreductase activity, acting on the CH-OH group of donors, NAD or NADP as acceptor"/>
    <property type="evidence" value="ECO:0007669"/>
    <property type="project" value="TreeGrafter"/>
</dbReference>
<dbReference type="FunFam" id="3.40.50.720:FF:000085">
    <property type="entry name" value="Dihydroflavonol reductase"/>
    <property type="match status" value="1"/>
</dbReference>
<comment type="similarity">
    <text evidence="5">Belongs to the NAD(P)-dependent epimerase/dehydratase family. Dihydroflavonol-4-reductase subfamily.</text>
</comment>
<dbReference type="OrthoDB" id="2735536at2759"/>
<reference evidence="7" key="1">
    <citation type="submission" date="2020-01" db="EMBL/GenBank/DDBJ databases">
        <authorList>
            <person name="Mishra B."/>
        </authorList>
    </citation>
    <scope>NUCLEOTIDE SEQUENCE [LARGE SCALE GENOMIC DNA]</scope>
</reference>
<dbReference type="Pfam" id="PF01370">
    <property type="entry name" value="Epimerase"/>
    <property type="match status" value="1"/>
</dbReference>
<dbReference type="PANTHER" id="PTHR10366:SF288">
    <property type="entry name" value="ANTHOCYANIDIN REDUCTASE"/>
    <property type="match status" value="1"/>
</dbReference>
<proteinExistence type="inferred from homology"/>
<dbReference type="PANTHER" id="PTHR10366">
    <property type="entry name" value="NAD DEPENDENT EPIMERASE/DEHYDRATASE"/>
    <property type="match status" value="1"/>
</dbReference>
<dbReference type="GO" id="GO:0033729">
    <property type="term" value="F:anthocyanidin reductase activity"/>
    <property type="evidence" value="ECO:0007669"/>
    <property type="project" value="TreeGrafter"/>
</dbReference>
<comment type="pathway">
    <text evidence="1">Secondary metabolite biosynthesis; flavonoid biosynthesis.</text>
</comment>
<evidence type="ECO:0000256" key="3">
    <source>
        <dbReference type="ARBA" id="ARBA00023002"/>
    </source>
</evidence>
<dbReference type="Proteomes" id="UP000467841">
    <property type="component" value="Unassembled WGS sequence"/>
</dbReference>
<sequence>MDQSLITTTGSKKACCVTGGTGNLASTLIKHLLQSGYKVNTTVRDPENEKKVSHLKALQELGELKIFKADLTVEESFDSSISGCEYVFHVATPINFTSQDPEKDMIKPATQGVINVLKSCLKSKSVKRVIYTSSAAAVSINNLPGPGLLLNEEDWSDIDFLTTEKPFNWGYLISKILAEKTAFKFSEENKIDLVTVIPALISGNSLLSDPPPSSLSLSMSLITGNEMHLNALKEMQKLSGSISFSQVEDLARAHLFLAEKETASGRYICCSYNTCVPEIADFLRQRYPKYNVMSEFEECLSIAKVRLSSEKLIKEGFEFEYGINEIYDQMIDYFESKGLLKAKEV</sequence>
<comment type="caution">
    <text evidence="7">The sequence shown here is derived from an EMBL/GenBank/DDBJ whole genome shotgun (WGS) entry which is preliminary data.</text>
</comment>
<evidence type="ECO:0000259" key="6">
    <source>
        <dbReference type="Pfam" id="PF01370"/>
    </source>
</evidence>
<evidence type="ECO:0000256" key="4">
    <source>
        <dbReference type="ARBA" id="ARBA00023241"/>
    </source>
</evidence>
<keyword evidence="8" id="KW-1185">Reference proteome</keyword>
<keyword evidence="3" id="KW-0560">Oxidoreductase</keyword>